<evidence type="ECO:0000313" key="4">
    <source>
        <dbReference type="Proteomes" id="UP000005845"/>
    </source>
</evidence>
<proteinExistence type="predicted"/>
<dbReference type="EMBL" id="BAFC01000117">
    <property type="protein sequence ID" value="GAB41095.1"/>
    <property type="molecule type" value="Genomic_DNA"/>
</dbReference>
<keyword evidence="4" id="KW-1185">Reference proteome</keyword>
<evidence type="ECO:0000256" key="1">
    <source>
        <dbReference type="SAM" id="MobiDB-lite"/>
    </source>
</evidence>
<comment type="caution">
    <text evidence="3">The sequence shown here is derived from an EMBL/GenBank/DDBJ whole genome shotgun (WGS) entry which is preliminary data.</text>
</comment>
<dbReference type="AlphaFoldDB" id="H5U5T7"/>
<dbReference type="eggNOG" id="ENOG5030EAZ">
    <property type="taxonomic scope" value="Bacteria"/>
</dbReference>
<protein>
    <recommendedName>
        <fullName evidence="5">PE-PGRS family protein</fullName>
    </recommendedName>
</protein>
<feature type="compositionally biased region" description="Low complexity" evidence="1">
    <location>
        <begin position="448"/>
        <end position="497"/>
    </location>
</feature>
<accession>H5U5T7</accession>
<name>H5U5T7_9ACTN</name>
<dbReference type="RefSeq" id="WP_005208327.1">
    <property type="nucleotide sequence ID" value="NZ_BAFC01000117.1"/>
</dbReference>
<evidence type="ECO:0000256" key="2">
    <source>
        <dbReference type="SAM" id="SignalP"/>
    </source>
</evidence>
<feature type="chain" id="PRO_5039592353" description="PE-PGRS family protein" evidence="2">
    <location>
        <begin position="24"/>
        <end position="538"/>
    </location>
</feature>
<feature type="compositionally biased region" description="Low complexity" evidence="1">
    <location>
        <begin position="507"/>
        <end position="538"/>
    </location>
</feature>
<gene>
    <name evidence="3" type="ORF">GOSPT_119_00460</name>
</gene>
<evidence type="ECO:0000313" key="3">
    <source>
        <dbReference type="EMBL" id="GAB41095.1"/>
    </source>
</evidence>
<organism evidence="3 4">
    <name type="scientific">Gordonia sputi NBRC 100414</name>
    <dbReference type="NCBI Taxonomy" id="1089453"/>
    <lineage>
        <taxon>Bacteria</taxon>
        <taxon>Bacillati</taxon>
        <taxon>Actinomycetota</taxon>
        <taxon>Actinomycetes</taxon>
        <taxon>Mycobacteriales</taxon>
        <taxon>Gordoniaceae</taxon>
        <taxon>Gordonia</taxon>
    </lineage>
</organism>
<sequence length="538" mass="52126">MMNAAVRPRASMMALAGFSVASAAVIGAVPSMSQAATYAAATPTAVTQDAAVAATAALAAPLAATFSAATPSAADTDPLAIYQQVLTKAQAAIEKLKKSASKTEYPILNQLLANQTALVNGIINGAVAGEWKEGKAADFSPIWAQIQAALDGLDSAGIEANVTAALSDQLPKLLEAVSTSLSSGDIEGAMNNLLLAVVTPVYSVIKPTKAGGVVPTLVKLLNVPLNAGLIAAGAIPNADLAAAISTPISNAIKVNNVIGSDFAYIGMGIISPVAGGIGGFGRGVQNVIDALGTNDLEGALTALVQAPAITLDGFLNGGYGPSVGGLVGVGGLRVVSGGLLGGALQLIGKDADGNRATIIPGTGWVLQRLQSDIIKAITPVPPKTVSVDMATLVAAQTDSTVTASDAATTASDAATTASDAAAPTTTVADDTEAPAQPSGGDTSGSVESSGTADDSKSATDSTSSSTGSSTAGSSTKGSSSKGSSTASSKGTGSATDADAADTKKSADSAASKSGADSAGSSASKSGADSAGSSASSDN</sequence>
<feature type="signal peptide" evidence="2">
    <location>
        <begin position="1"/>
        <end position="23"/>
    </location>
</feature>
<feature type="region of interest" description="Disordered" evidence="1">
    <location>
        <begin position="400"/>
        <end position="538"/>
    </location>
</feature>
<reference evidence="3 4" key="1">
    <citation type="submission" date="2012-02" db="EMBL/GenBank/DDBJ databases">
        <title>Whole genome shotgun sequence of Gordonia sputi NBRC 100414.</title>
        <authorList>
            <person name="Yoshida I."/>
            <person name="Hosoyama A."/>
            <person name="Tsuchikane K."/>
            <person name="Katsumata H."/>
            <person name="Yamazaki S."/>
            <person name="Fujita N."/>
        </authorList>
    </citation>
    <scope>NUCLEOTIDE SEQUENCE [LARGE SCALE GENOMIC DNA]</scope>
    <source>
        <strain evidence="3 4">NBRC 100414</strain>
    </source>
</reference>
<keyword evidence="2" id="KW-0732">Signal</keyword>
<feature type="compositionally biased region" description="Low complexity" evidence="1">
    <location>
        <begin position="400"/>
        <end position="428"/>
    </location>
</feature>
<dbReference type="Proteomes" id="UP000005845">
    <property type="component" value="Unassembled WGS sequence"/>
</dbReference>
<evidence type="ECO:0008006" key="5">
    <source>
        <dbReference type="Google" id="ProtNLM"/>
    </source>
</evidence>